<dbReference type="STRING" id="79200.A0A161ZS57"/>
<keyword evidence="3" id="KW-1185">Reference proteome</keyword>
<gene>
    <name evidence="1" type="ORF">DCAR_022053</name>
    <name evidence="2" type="ORF">DCAR_0624112</name>
</gene>
<dbReference type="Pfam" id="PF07816">
    <property type="entry name" value="DUF1645"/>
    <property type="match status" value="1"/>
</dbReference>
<dbReference type="Gramene" id="KZM90582">
    <property type="protein sequence ID" value="KZM90582"/>
    <property type="gene ID" value="DCAR_022053"/>
</dbReference>
<sequence length="201" mass="22553">MEVMVPLAARDFSFDSSNSVPLSPRGFSYYFDQNGGGKYRDSEAFTFSIRGDLNSASADELFDNGKIRSGEPIRKKIIASFGRNNKVCSEHSTVSKENAKELSSAGSNVGWLEKKWKLKYMFPKKLKEEDMKNSSAKKKKNERGVVALSAHERHYKVKRAAAEEMRRRTFLPYKQNLMIGCVDFAAAGVSDPSRASIKVSF</sequence>
<reference evidence="1" key="1">
    <citation type="journal article" date="2016" name="Nat. Genet.">
        <title>A high-quality carrot genome assembly provides new insights into carotenoid accumulation and asterid genome evolution.</title>
        <authorList>
            <person name="Iorizzo M."/>
            <person name="Ellison S."/>
            <person name="Senalik D."/>
            <person name="Zeng P."/>
            <person name="Satapoomin P."/>
            <person name="Huang J."/>
            <person name="Bowman M."/>
            <person name="Iovene M."/>
            <person name="Sanseverino W."/>
            <person name="Cavagnaro P."/>
            <person name="Yildiz M."/>
            <person name="Macko-Podgorni A."/>
            <person name="Moranska E."/>
            <person name="Grzebelus E."/>
            <person name="Grzebelus D."/>
            <person name="Ashrafi H."/>
            <person name="Zheng Z."/>
            <person name="Cheng S."/>
            <person name="Spooner D."/>
            <person name="Van Deynze A."/>
            <person name="Simon P."/>
        </authorList>
    </citation>
    <scope>NUCLEOTIDE SEQUENCE [LARGE SCALE GENOMIC DNA]</scope>
    <source>
        <tissue evidence="1">Leaf</tissue>
    </source>
</reference>
<dbReference type="PANTHER" id="PTHR33095">
    <property type="entry name" value="OS07G0619500 PROTEIN"/>
    <property type="match status" value="1"/>
</dbReference>
<dbReference type="InterPro" id="IPR012442">
    <property type="entry name" value="DUF1645_plant"/>
</dbReference>
<evidence type="ECO:0000313" key="3">
    <source>
        <dbReference type="Proteomes" id="UP000077755"/>
    </source>
</evidence>
<proteinExistence type="predicted"/>
<accession>A0A161ZS57</accession>
<name>A0A161ZS57_DAUCS</name>
<protein>
    <submittedName>
        <fullName evidence="1">Uncharacterized protein</fullName>
    </submittedName>
</protein>
<evidence type="ECO:0000313" key="2">
    <source>
        <dbReference type="EMBL" id="WOH04700.1"/>
    </source>
</evidence>
<organism evidence="1">
    <name type="scientific">Daucus carota subsp. sativus</name>
    <name type="common">Carrot</name>
    <dbReference type="NCBI Taxonomy" id="79200"/>
    <lineage>
        <taxon>Eukaryota</taxon>
        <taxon>Viridiplantae</taxon>
        <taxon>Streptophyta</taxon>
        <taxon>Embryophyta</taxon>
        <taxon>Tracheophyta</taxon>
        <taxon>Spermatophyta</taxon>
        <taxon>Magnoliopsida</taxon>
        <taxon>eudicotyledons</taxon>
        <taxon>Gunneridae</taxon>
        <taxon>Pentapetalae</taxon>
        <taxon>asterids</taxon>
        <taxon>campanulids</taxon>
        <taxon>Apiales</taxon>
        <taxon>Apiaceae</taxon>
        <taxon>Apioideae</taxon>
        <taxon>Scandiceae</taxon>
        <taxon>Daucinae</taxon>
        <taxon>Daucus</taxon>
        <taxon>Daucus sect. Daucus</taxon>
    </lineage>
</organism>
<evidence type="ECO:0000313" key="1">
    <source>
        <dbReference type="EMBL" id="KZM90582.1"/>
    </source>
</evidence>
<dbReference type="Proteomes" id="UP000077755">
    <property type="component" value="Chromosome 6"/>
</dbReference>
<dbReference type="EMBL" id="LNRQ01000006">
    <property type="protein sequence ID" value="KZM90582.1"/>
    <property type="molecule type" value="Genomic_DNA"/>
</dbReference>
<dbReference type="EMBL" id="CP093348">
    <property type="protein sequence ID" value="WOH04700.1"/>
    <property type="molecule type" value="Genomic_DNA"/>
</dbReference>
<reference evidence="2" key="2">
    <citation type="submission" date="2022-03" db="EMBL/GenBank/DDBJ databases">
        <title>Draft title - Genomic analysis of global carrot germplasm unveils the trajectory of domestication and the origin of high carotenoid orange carrot.</title>
        <authorList>
            <person name="Iorizzo M."/>
            <person name="Ellison S."/>
            <person name="Senalik D."/>
            <person name="Macko-Podgorni A."/>
            <person name="Grzebelus D."/>
            <person name="Bostan H."/>
            <person name="Rolling W."/>
            <person name="Curaba J."/>
            <person name="Simon P."/>
        </authorList>
    </citation>
    <scope>NUCLEOTIDE SEQUENCE</scope>
    <source>
        <tissue evidence="2">Leaf</tissue>
    </source>
</reference>
<dbReference type="PANTHER" id="PTHR33095:SF57">
    <property type="entry name" value="EXPRESSED PROTEIN"/>
    <property type="match status" value="1"/>
</dbReference>
<dbReference type="AlphaFoldDB" id="A0A161ZS57"/>